<feature type="region of interest" description="Disordered" evidence="1">
    <location>
        <begin position="257"/>
        <end position="283"/>
    </location>
</feature>
<feature type="compositionally biased region" description="Basic and acidic residues" evidence="1">
    <location>
        <begin position="760"/>
        <end position="773"/>
    </location>
</feature>
<keyword evidence="3" id="KW-1185">Reference proteome</keyword>
<feature type="compositionally biased region" description="Basic and acidic residues" evidence="1">
    <location>
        <begin position="401"/>
        <end position="431"/>
    </location>
</feature>
<dbReference type="EMBL" id="MU853348">
    <property type="protein sequence ID" value="KAK4111017.1"/>
    <property type="molecule type" value="Genomic_DNA"/>
</dbReference>
<dbReference type="RefSeq" id="XP_064668587.1">
    <property type="nucleotide sequence ID" value="XM_064808826.1"/>
</dbReference>
<feature type="region of interest" description="Disordered" evidence="1">
    <location>
        <begin position="754"/>
        <end position="812"/>
    </location>
</feature>
<sequence length="1034" mass="114308">MSLTAASNLGHRARCYRAARPAALGSLRSTVVCHHPSQQSRGFRFGRLWWSYYHQDLHHDIYHRHRRFRCKYAEILNRRLSWEKPSLAQDATARLKQMVYNCWHPHFRASQTNGRYMNTDAAPKTPDNPDGVRPGQNIEDAERAPLEHLLFGKSYNNPKWKSAAGSGWNSPDSTPTQPSTDPEYVIDPITNRKVLKKRPGNTRSASDGAAEIPIKVFKNYGSHFGQFRPHEFQEGQAPIFYDGPPPRSELDSYRRVRIDEPGDPNSQFAEQRGQSGPERSSLRHGTAQFSNLVDALTATHKEVDWQRNDGISLTSPEYPDLHKYRPVSIGELPTLDKSTESPRYKDLNKYTAFRYNEPDGKTSDIEPLQGAEELDKYGAVRSHEPDGKYKVEAEPETDPQELSRYRPVRSHEPDGKYKIQEPIPKHDDFDKYVNPNSPEHLERRLAEPEEAAPDPAELARYREPVLSHEPDGKYAAEYAEPGPDLAELAKYRKPFFSHEPDGKYAASYVEERPGDAELAGYQAFRSHEPDGKYATNYTRPTYDPAELATYGPFRSNEPDGIYAADNAPAEAKSAREAADLGNHEAFGYEDLETIPAYGDAQLHKDASDAPGCETTQMDKSYEPRTAPVEGGYDAEELKKYQAVRWNEPDGKPANEQATNQGFFEYDLKRESTSEAKTPYRKVVEELMAHSVVADSDTAGAESAARSFEQSAGSQRGVNREDQKAAPLTGNYVRDFPEDFAHDWTSKISEAQASLVATERGASENHVSETKDTSEAVQPALERLSKFRTPKTASGEGEGNTAQPSQPVHPPGPSLYKIIVYDPTMQSIEVAETTSVVPDSAAPLTPAEVLLRISNPARFFPHFAPLQAEGFEIVSGSGDVLIFRKVREANPQAHQTSPAPMEAVTSTAAASSHAAVSSSPAVTAHAAVNPIDKTGGLMEYTVAAGRFASPTGFVNYDLPPPTAYQAESAESGSSVRLDEPVLRAKNADYEERKHASLPKRVAVGAAWLAGISYSIGVVAEYFKTGGADGKGPKGL</sequence>
<gene>
    <name evidence="2" type="ORF">N656DRAFT_191196</name>
</gene>
<evidence type="ECO:0000313" key="2">
    <source>
        <dbReference type="EMBL" id="KAK4111017.1"/>
    </source>
</evidence>
<feature type="compositionally biased region" description="Basic and acidic residues" evidence="1">
    <location>
        <begin position="381"/>
        <end position="393"/>
    </location>
</feature>
<feature type="region of interest" description="Disordered" evidence="1">
    <location>
        <begin position="694"/>
        <end position="730"/>
    </location>
</feature>
<dbReference type="Proteomes" id="UP001302812">
    <property type="component" value="Unassembled WGS sequence"/>
</dbReference>
<evidence type="ECO:0000256" key="1">
    <source>
        <dbReference type="SAM" id="MobiDB-lite"/>
    </source>
</evidence>
<reference evidence="2" key="1">
    <citation type="journal article" date="2023" name="Mol. Phylogenet. Evol.">
        <title>Genome-scale phylogeny and comparative genomics of the fungal order Sordariales.</title>
        <authorList>
            <person name="Hensen N."/>
            <person name="Bonometti L."/>
            <person name="Westerberg I."/>
            <person name="Brannstrom I.O."/>
            <person name="Guillou S."/>
            <person name="Cros-Aarteil S."/>
            <person name="Calhoun S."/>
            <person name="Haridas S."/>
            <person name="Kuo A."/>
            <person name="Mondo S."/>
            <person name="Pangilinan J."/>
            <person name="Riley R."/>
            <person name="LaButti K."/>
            <person name="Andreopoulos B."/>
            <person name="Lipzen A."/>
            <person name="Chen C."/>
            <person name="Yan M."/>
            <person name="Daum C."/>
            <person name="Ng V."/>
            <person name="Clum A."/>
            <person name="Steindorff A."/>
            <person name="Ohm R.A."/>
            <person name="Martin F."/>
            <person name="Silar P."/>
            <person name="Natvig D.O."/>
            <person name="Lalanne C."/>
            <person name="Gautier V."/>
            <person name="Ament-Velasquez S.L."/>
            <person name="Kruys A."/>
            <person name="Hutchinson M.I."/>
            <person name="Powell A.J."/>
            <person name="Barry K."/>
            <person name="Miller A.N."/>
            <person name="Grigoriev I.V."/>
            <person name="Debuchy R."/>
            <person name="Gladieux P."/>
            <person name="Hiltunen Thoren M."/>
            <person name="Johannesson H."/>
        </authorList>
    </citation>
    <scope>NUCLEOTIDE SEQUENCE</scope>
    <source>
        <strain evidence="2">CBS 508.74</strain>
    </source>
</reference>
<feature type="region of interest" description="Disordered" evidence="1">
    <location>
        <begin position="381"/>
        <end position="459"/>
    </location>
</feature>
<dbReference type="AlphaFoldDB" id="A0AAN6QIS5"/>
<reference evidence="2" key="2">
    <citation type="submission" date="2023-05" db="EMBL/GenBank/DDBJ databases">
        <authorList>
            <consortium name="Lawrence Berkeley National Laboratory"/>
            <person name="Steindorff A."/>
            <person name="Hensen N."/>
            <person name="Bonometti L."/>
            <person name="Westerberg I."/>
            <person name="Brannstrom I.O."/>
            <person name="Guillou S."/>
            <person name="Cros-Aarteil S."/>
            <person name="Calhoun S."/>
            <person name="Haridas S."/>
            <person name="Kuo A."/>
            <person name="Mondo S."/>
            <person name="Pangilinan J."/>
            <person name="Riley R."/>
            <person name="Labutti K."/>
            <person name="Andreopoulos B."/>
            <person name="Lipzen A."/>
            <person name="Chen C."/>
            <person name="Yanf M."/>
            <person name="Daum C."/>
            <person name="Ng V."/>
            <person name="Clum A."/>
            <person name="Ohm R."/>
            <person name="Martin F."/>
            <person name="Silar P."/>
            <person name="Natvig D."/>
            <person name="Lalanne C."/>
            <person name="Gautier V."/>
            <person name="Ament-Velasquez S.L."/>
            <person name="Kruys A."/>
            <person name="Hutchinson M.I."/>
            <person name="Powell A.J."/>
            <person name="Barry K."/>
            <person name="Miller A.N."/>
            <person name="Grigoriev I.V."/>
            <person name="Debuchy R."/>
            <person name="Gladieux P."/>
            <person name="Thoren M.H."/>
            <person name="Johannesson H."/>
        </authorList>
    </citation>
    <scope>NUCLEOTIDE SEQUENCE</scope>
    <source>
        <strain evidence="2">CBS 508.74</strain>
    </source>
</reference>
<name>A0AAN6QIS5_9PEZI</name>
<comment type="caution">
    <text evidence="2">The sequence shown here is derived from an EMBL/GenBank/DDBJ whole genome shotgun (WGS) entry which is preliminary data.</text>
</comment>
<feature type="region of interest" description="Disordered" evidence="1">
    <location>
        <begin position="602"/>
        <end position="632"/>
    </location>
</feature>
<feature type="region of interest" description="Disordered" evidence="1">
    <location>
        <begin position="162"/>
        <end position="184"/>
    </location>
</feature>
<proteinExistence type="predicted"/>
<accession>A0AAN6QIS5</accession>
<feature type="compositionally biased region" description="Polar residues" evidence="1">
    <location>
        <begin position="264"/>
        <end position="278"/>
    </location>
</feature>
<feature type="compositionally biased region" description="Low complexity" evidence="1">
    <location>
        <begin position="170"/>
        <end position="182"/>
    </location>
</feature>
<feature type="compositionally biased region" description="Polar residues" evidence="1">
    <location>
        <begin position="707"/>
        <end position="716"/>
    </location>
</feature>
<evidence type="ECO:0000313" key="3">
    <source>
        <dbReference type="Proteomes" id="UP001302812"/>
    </source>
</evidence>
<organism evidence="2 3">
    <name type="scientific">Canariomyces notabilis</name>
    <dbReference type="NCBI Taxonomy" id="2074819"/>
    <lineage>
        <taxon>Eukaryota</taxon>
        <taxon>Fungi</taxon>
        <taxon>Dikarya</taxon>
        <taxon>Ascomycota</taxon>
        <taxon>Pezizomycotina</taxon>
        <taxon>Sordariomycetes</taxon>
        <taxon>Sordariomycetidae</taxon>
        <taxon>Sordariales</taxon>
        <taxon>Chaetomiaceae</taxon>
        <taxon>Canariomyces</taxon>
    </lineage>
</organism>
<protein>
    <submittedName>
        <fullName evidence="2">Uncharacterized protein</fullName>
    </submittedName>
</protein>
<dbReference type="GeneID" id="89932949"/>